<evidence type="ECO:0000256" key="8">
    <source>
        <dbReference type="SAM" id="Phobius"/>
    </source>
</evidence>
<feature type="transmembrane region" description="Helical" evidence="8">
    <location>
        <begin position="171"/>
        <end position="189"/>
    </location>
</feature>
<feature type="transmembrane region" description="Helical" evidence="8">
    <location>
        <begin position="117"/>
        <end position="138"/>
    </location>
</feature>
<accession>A0ABT2S7K8</accession>
<evidence type="ECO:0000256" key="6">
    <source>
        <dbReference type="ARBA" id="ARBA00022989"/>
    </source>
</evidence>
<dbReference type="Gene3D" id="1.20.1540.10">
    <property type="entry name" value="Rhomboid-like"/>
    <property type="match status" value="1"/>
</dbReference>
<evidence type="ECO:0000256" key="7">
    <source>
        <dbReference type="ARBA" id="ARBA00023136"/>
    </source>
</evidence>
<evidence type="ECO:0000313" key="10">
    <source>
        <dbReference type="EMBL" id="MCU6700453.1"/>
    </source>
</evidence>
<comment type="caution">
    <text evidence="10">The sequence shown here is derived from an EMBL/GenBank/DDBJ whole genome shotgun (WGS) entry which is preliminary data.</text>
</comment>
<dbReference type="SUPFAM" id="SSF144091">
    <property type="entry name" value="Rhomboid-like"/>
    <property type="match status" value="1"/>
</dbReference>
<dbReference type="PANTHER" id="PTHR22936">
    <property type="entry name" value="RHOMBOID-RELATED"/>
    <property type="match status" value="1"/>
</dbReference>
<keyword evidence="7 8" id="KW-0472">Membrane</keyword>
<feature type="domain" description="Peptidase S54 rhomboid" evidence="9">
    <location>
        <begin position="50"/>
        <end position="190"/>
    </location>
</feature>
<protein>
    <submittedName>
        <fullName evidence="10">Rhomboid family intramembrane serine protease</fullName>
    </submittedName>
</protein>
<dbReference type="EMBL" id="JAOQJV010000012">
    <property type="protein sequence ID" value="MCU6700453.1"/>
    <property type="molecule type" value="Genomic_DNA"/>
</dbReference>
<sequence>MNQKKAPCTVVLIAVNTAVFLALSVIGMTEDAGFMLQHGAMYAPDILYNGKYYELFTSMFLHFGFQHLMSNMISLGVMGWQLESAIGRIRYLLIYLLSGIGGNLLSLAADIHGGEYAVSAGASGAIFGIIGALLYIAIRNYGRVGSVSGRGIVFMIVITFYYGYSNTGVDNYAHIGGLISGFLLAVILYHKSGRKKGIRSQ</sequence>
<evidence type="ECO:0000313" key="11">
    <source>
        <dbReference type="Proteomes" id="UP001207605"/>
    </source>
</evidence>
<evidence type="ECO:0000256" key="5">
    <source>
        <dbReference type="ARBA" id="ARBA00022825"/>
    </source>
</evidence>
<dbReference type="InterPro" id="IPR022764">
    <property type="entry name" value="Peptidase_S54_rhomboid_dom"/>
</dbReference>
<dbReference type="RefSeq" id="WP_262581822.1">
    <property type="nucleotide sequence ID" value="NZ_JAOQJV010000012.1"/>
</dbReference>
<evidence type="ECO:0000256" key="4">
    <source>
        <dbReference type="ARBA" id="ARBA00022801"/>
    </source>
</evidence>
<dbReference type="Proteomes" id="UP001207605">
    <property type="component" value="Unassembled WGS sequence"/>
</dbReference>
<dbReference type="GO" id="GO:0006508">
    <property type="term" value="P:proteolysis"/>
    <property type="evidence" value="ECO:0007669"/>
    <property type="project" value="UniProtKB-KW"/>
</dbReference>
<keyword evidence="2 10" id="KW-0645">Protease</keyword>
<proteinExistence type="predicted"/>
<keyword evidence="6 8" id="KW-1133">Transmembrane helix</keyword>
<organism evidence="10 11">
    <name type="scientific">Dorea ammoniilytica</name>
    <dbReference type="NCBI Taxonomy" id="2981788"/>
    <lineage>
        <taxon>Bacteria</taxon>
        <taxon>Bacillati</taxon>
        <taxon>Bacillota</taxon>
        <taxon>Clostridia</taxon>
        <taxon>Lachnospirales</taxon>
        <taxon>Lachnospiraceae</taxon>
        <taxon>Dorea</taxon>
    </lineage>
</organism>
<feature type="transmembrane region" description="Helical" evidence="8">
    <location>
        <begin position="7"/>
        <end position="26"/>
    </location>
</feature>
<dbReference type="PANTHER" id="PTHR22936:SF69">
    <property type="entry name" value="RHOMBOID-LIKE PROTEIN"/>
    <property type="match status" value="1"/>
</dbReference>
<feature type="transmembrane region" description="Helical" evidence="8">
    <location>
        <begin position="147"/>
        <end position="165"/>
    </location>
</feature>
<feature type="transmembrane region" description="Helical" evidence="8">
    <location>
        <begin position="59"/>
        <end position="80"/>
    </location>
</feature>
<dbReference type="GO" id="GO:0008233">
    <property type="term" value="F:peptidase activity"/>
    <property type="evidence" value="ECO:0007669"/>
    <property type="project" value="UniProtKB-KW"/>
</dbReference>
<dbReference type="Pfam" id="PF01694">
    <property type="entry name" value="Rhomboid"/>
    <property type="match status" value="1"/>
</dbReference>
<keyword evidence="4" id="KW-0378">Hydrolase</keyword>
<keyword evidence="11" id="KW-1185">Reference proteome</keyword>
<dbReference type="InterPro" id="IPR035952">
    <property type="entry name" value="Rhomboid-like_sf"/>
</dbReference>
<comment type="subcellular location">
    <subcellularLocation>
        <location evidence="1">Membrane</location>
        <topology evidence="1">Multi-pass membrane protein</topology>
    </subcellularLocation>
</comment>
<gene>
    <name evidence="10" type="ORF">OCV65_09460</name>
</gene>
<keyword evidence="5" id="KW-0720">Serine protease</keyword>
<dbReference type="InterPro" id="IPR002610">
    <property type="entry name" value="Peptidase_S54_rhomboid-like"/>
</dbReference>
<keyword evidence="3 8" id="KW-0812">Transmembrane</keyword>
<reference evidence="10 11" key="1">
    <citation type="journal article" date="2021" name="ISME Commun">
        <title>Automated analysis of genomic sequences facilitates high-throughput and comprehensive description of bacteria.</title>
        <authorList>
            <person name="Hitch T.C.A."/>
        </authorList>
    </citation>
    <scope>NUCLEOTIDE SEQUENCE [LARGE SCALE GENOMIC DNA]</scope>
    <source>
        <strain evidence="10 11">Sanger_02</strain>
    </source>
</reference>
<evidence type="ECO:0000256" key="2">
    <source>
        <dbReference type="ARBA" id="ARBA00022670"/>
    </source>
</evidence>
<evidence type="ECO:0000256" key="3">
    <source>
        <dbReference type="ARBA" id="ARBA00022692"/>
    </source>
</evidence>
<name>A0ABT2S7K8_9FIRM</name>
<feature type="transmembrane region" description="Helical" evidence="8">
    <location>
        <begin position="92"/>
        <end position="111"/>
    </location>
</feature>
<evidence type="ECO:0000259" key="9">
    <source>
        <dbReference type="Pfam" id="PF01694"/>
    </source>
</evidence>
<evidence type="ECO:0000256" key="1">
    <source>
        <dbReference type="ARBA" id="ARBA00004141"/>
    </source>
</evidence>